<keyword evidence="18" id="KW-1185">Reference proteome</keyword>
<dbReference type="GO" id="GO:0006508">
    <property type="term" value="P:proteolysis"/>
    <property type="evidence" value="ECO:0007669"/>
    <property type="project" value="UniProtKB-KW"/>
</dbReference>
<evidence type="ECO:0000256" key="10">
    <source>
        <dbReference type="PIRSR" id="PIRSR001174-1"/>
    </source>
</evidence>
<evidence type="ECO:0000256" key="12">
    <source>
        <dbReference type="PROSITE-ProRule" id="PRU01122"/>
    </source>
</evidence>
<evidence type="ECO:0000256" key="4">
    <source>
        <dbReference type="ARBA" id="ARBA00022741"/>
    </source>
</evidence>
<evidence type="ECO:0000313" key="18">
    <source>
        <dbReference type="Proteomes" id="UP001174909"/>
    </source>
</evidence>
<dbReference type="PANTHER" id="PTHR10046">
    <property type="entry name" value="ATP DEPENDENT LON PROTEASE FAMILY MEMBER"/>
    <property type="match status" value="1"/>
</dbReference>
<dbReference type="InterPro" id="IPR015947">
    <property type="entry name" value="PUA-like_sf"/>
</dbReference>
<comment type="caution">
    <text evidence="17">The sequence shown here is derived from an EMBL/GenBank/DDBJ whole genome shotgun (WGS) entry which is preliminary data.</text>
</comment>
<dbReference type="Gene3D" id="1.20.5.5270">
    <property type="match status" value="1"/>
</dbReference>
<dbReference type="InterPro" id="IPR027065">
    <property type="entry name" value="Lon_Prtase"/>
</dbReference>
<evidence type="ECO:0000256" key="8">
    <source>
        <dbReference type="ARBA" id="ARBA00023016"/>
    </source>
</evidence>
<reference evidence="17" key="1">
    <citation type="submission" date="2023-03" db="EMBL/GenBank/DDBJ databases">
        <authorList>
            <person name="Steffen K."/>
            <person name="Cardenas P."/>
        </authorList>
    </citation>
    <scope>NUCLEOTIDE SEQUENCE</scope>
</reference>
<evidence type="ECO:0000313" key="17">
    <source>
        <dbReference type="EMBL" id="CAI8010711.1"/>
    </source>
</evidence>
<dbReference type="Pfam" id="PF22667">
    <property type="entry name" value="Lon_lid"/>
    <property type="match status" value="1"/>
</dbReference>
<evidence type="ECO:0000256" key="5">
    <source>
        <dbReference type="ARBA" id="ARBA00022801"/>
    </source>
</evidence>
<keyword evidence="5 9" id="KW-0378">Hydrolase</keyword>
<dbReference type="PROSITE" id="PS51787">
    <property type="entry name" value="LON_N"/>
    <property type="match status" value="1"/>
</dbReference>
<dbReference type="PROSITE" id="PS01046">
    <property type="entry name" value="LON_SER"/>
    <property type="match status" value="1"/>
</dbReference>
<evidence type="ECO:0000256" key="13">
    <source>
        <dbReference type="RuleBase" id="RU000591"/>
    </source>
</evidence>
<dbReference type="Pfam" id="PF00004">
    <property type="entry name" value="AAA"/>
    <property type="match status" value="1"/>
</dbReference>
<gene>
    <name evidence="17" type="ORF">GBAR_LOCUS7023</name>
</gene>
<feature type="domain" description="Lon proteolytic" evidence="15">
    <location>
        <begin position="623"/>
        <end position="805"/>
    </location>
</feature>
<evidence type="ECO:0000256" key="11">
    <source>
        <dbReference type="PIRSR" id="PIRSR001174-2"/>
    </source>
</evidence>
<dbReference type="SMART" id="SM00464">
    <property type="entry name" value="LON"/>
    <property type="match status" value="1"/>
</dbReference>
<dbReference type="InterPro" id="IPR014721">
    <property type="entry name" value="Ribsml_uS5_D2-typ_fold_subgr"/>
</dbReference>
<dbReference type="GO" id="GO:0005737">
    <property type="term" value="C:cytoplasm"/>
    <property type="evidence" value="ECO:0007669"/>
    <property type="project" value="UniProtKB-SubCell"/>
</dbReference>
<evidence type="ECO:0000256" key="2">
    <source>
        <dbReference type="ARBA" id="ARBA00022490"/>
    </source>
</evidence>
<dbReference type="SMART" id="SM00382">
    <property type="entry name" value="AAA"/>
    <property type="match status" value="1"/>
</dbReference>
<dbReference type="SUPFAM" id="SSF52540">
    <property type="entry name" value="P-loop containing nucleoside triphosphate hydrolases"/>
    <property type="match status" value="1"/>
</dbReference>
<dbReference type="InterPro" id="IPR054594">
    <property type="entry name" value="Lon_lid"/>
</dbReference>
<dbReference type="PRINTS" id="PR00830">
    <property type="entry name" value="ENDOLAPTASE"/>
</dbReference>
<evidence type="ECO:0000256" key="14">
    <source>
        <dbReference type="RuleBase" id="RU000592"/>
    </source>
</evidence>
<dbReference type="GO" id="GO:0004252">
    <property type="term" value="F:serine-type endopeptidase activity"/>
    <property type="evidence" value="ECO:0007669"/>
    <property type="project" value="UniProtKB-UniRule"/>
</dbReference>
<dbReference type="PROSITE" id="PS51786">
    <property type="entry name" value="LON_PROTEOLYTIC"/>
    <property type="match status" value="1"/>
</dbReference>
<keyword evidence="7 9" id="KW-0067">ATP-binding</keyword>
<dbReference type="Pfam" id="PF02190">
    <property type="entry name" value="LON_substr_bdg"/>
    <property type="match status" value="1"/>
</dbReference>
<dbReference type="HAMAP" id="MF_01973">
    <property type="entry name" value="lon_bact"/>
    <property type="match status" value="1"/>
</dbReference>
<dbReference type="GO" id="GO:0043565">
    <property type="term" value="F:sequence-specific DNA binding"/>
    <property type="evidence" value="ECO:0007669"/>
    <property type="project" value="InterPro"/>
</dbReference>
<dbReference type="InterPro" id="IPR008268">
    <property type="entry name" value="Peptidase_S16_AS"/>
</dbReference>
<feature type="binding site" evidence="11">
    <location>
        <begin position="387"/>
        <end position="394"/>
    </location>
    <ligand>
        <name>ATP</name>
        <dbReference type="ChEBI" id="CHEBI:30616"/>
    </ligand>
</feature>
<dbReference type="PIRSF" id="PIRSF001174">
    <property type="entry name" value="Lon_proteas"/>
    <property type="match status" value="1"/>
</dbReference>
<dbReference type="InterPro" id="IPR003593">
    <property type="entry name" value="AAA+_ATPase"/>
</dbReference>
<dbReference type="AlphaFoldDB" id="A0AA35RHD1"/>
<dbReference type="InterPro" id="IPR027543">
    <property type="entry name" value="Lon_bac"/>
</dbReference>
<dbReference type="Gene3D" id="3.40.50.300">
    <property type="entry name" value="P-loop containing nucleotide triphosphate hydrolases"/>
    <property type="match status" value="1"/>
</dbReference>
<dbReference type="Pfam" id="PF05362">
    <property type="entry name" value="Lon_C"/>
    <property type="match status" value="1"/>
</dbReference>
<sequence length="805" mass="90393">METKEREEENRDKNTTEEKLVQELPLLPLDDLVVFPYMPPVPPFPPHHVALSGKMATAAVEYAMKNERVLCIFRPKKDLSKEDIKDLKKSNLSPIGSLIHILRYKTDDEDVLFLAHGRERVQIEEILHTEPFVKVRVNVVSSDNEDPIGNPEMDLEVEALVRSNDEMFQRIVQMSTRYQEEYGSLTKTMIDEPGRLADYIAAMLDLKPNDKQRILEAVSIHERLNTLAVILAKELDLHELESKIQNNAQAVINKGQREYYLKEQLKAIQTELGESDDLGLEIDEMREQLKEIEMPDKAKQAAEKELKRLSKMQSFSPESTVSRNYMDWLLNLPWCVSTEDALDLTAAQEILDTDHYDLEKVKERILEYLAVRMLKADMKGPIFCFVGPPGVGKTSLGRSIARAMNRKFVRISLGGMHDEAEIRGHRRTYIGSMPGRILKGIRQAESNNPVFMLDEIDKLGSDFRGDPASALLEVLDPEQNHSFTDNYLDVPFNLSKVMFVTTANQLHTIPPALRDRMETIELPGYTANEKQIIAKQYLIPRQLKENGLDDELIKIKDTAIDKVISEYTREAGVRNLERELGTLCRKVARRVAEGNTEPTTITTKDIQGYLGPEKFESEIASRKADIGVVTGLSVTPAGGEILFIEVAAIKKANTRTELHITGQIGEVMRESAQAALSYVKSQAKELKFDPNVLESDIHIHVPAGAIPKDGPSAGITIATALASIATQQHISPEIAMTGELTLRGRVLPIGGVKEKILAAKQAGIKKVIMPEGNKKHFIEVPKDIQAGVEFLFVEHVTEVFTEVFS</sequence>
<dbReference type="InterPro" id="IPR027417">
    <property type="entry name" value="P-loop_NTPase"/>
</dbReference>
<comment type="similarity">
    <text evidence="9 12 13">Belongs to the peptidase S16 family.</text>
</comment>
<dbReference type="InterPro" id="IPR003959">
    <property type="entry name" value="ATPase_AAA_core"/>
</dbReference>
<protein>
    <recommendedName>
        <fullName evidence="9 14">Lon protease homolog</fullName>
        <ecNumber evidence="9 14">3.4.21.-</ecNumber>
    </recommendedName>
</protein>
<dbReference type="NCBIfam" id="TIGR00763">
    <property type="entry name" value="lon"/>
    <property type="match status" value="1"/>
</dbReference>
<dbReference type="EMBL" id="CASHTH010001059">
    <property type="protein sequence ID" value="CAI8010711.1"/>
    <property type="molecule type" value="Genomic_DNA"/>
</dbReference>
<proteinExistence type="inferred from homology"/>
<evidence type="ECO:0000259" key="15">
    <source>
        <dbReference type="PROSITE" id="PS51786"/>
    </source>
</evidence>
<dbReference type="InterPro" id="IPR003111">
    <property type="entry name" value="Lon_prtase_N"/>
</dbReference>
<dbReference type="Gene3D" id="1.10.8.60">
    <property type="match status" value="1"/>
</dbReference>
<keyword evidence="6 9" id="KW-0720">Serine protease</keyword>
<dbReference type="FunFam" id="3.40.50.300:FF:000382">
    <property type="entry name" value="Lon protease homolog 2, peroxisomal"/>
    <property type="match status" value="1"/>
</dbReference>
<dbReference type="CDD" id="cd19500">
    <property type="entry name" value="RecA-like_Lon"/>
    <property type="match status" value="1"/>
</dbReference>
<evidence type="ECO:0000259" key="16">
    <source>
        <dbReference type="PROSITE" id="PS51787"/>
    </source>
</evidence>
<keyword evidence="8" id="KW-0346">Stress response</keyword>
<keyword evidence="4 9" id="KW-0547">Nucleotide-binding</keyword>
<dbReference type="GO" id="GO:0005524">
    <property type="term" value="F:ATP binding"/>
    <property type="evidence" value="ECO:0007669"/>
    <property type="project" value="UniProtKB-KW"/>
</dbReference>
<dbReference type="InterPro" id="IPR004815">
    <property type="entry name" value="Lon_bac/euk-typ"/>
</dbReference>
<keyword evidence="2" id="KW-0963">Cytoplasm</keyword>
<dbReference type="InterPro" id="IPR020568">
    <property type="entry name" value="Ribosomal_Su5_D2-typ_SF"/>
</dbReference>
<dbReference type="GO" id="GO:0016887">
    <property type="term" value="F:ATP hydrolysis activity"/>
    <property type="evidence" value="ECO:0007669"/>
    <property type="project" value="InterPro"/>
</dbReference>
<dbReference type="InterPro" id="IPR046336">
    <property type="entry name" value="Lon_prtase_N_sf"/>
</dbReference>
<comment type="subcellular location">
    <subcellularLocation>
        <location evidence="1">Cytoplasm</location>
    </subcellularLocation>
</comment>
<dbReference type="GO" id="GO:0030163">
    <property type="term" value="P:protein catabolic process"/>
    <property type="evidence" value="ECO:0007669"/>
    <property type="project" value="InterPro"/>
</dbReference>
<dbReference type="EC" id="3.4.21.-" evidence="9 14"/>
<feature type="domain" description="Lon N-terminal" evidence="16">
    <location>
        <begin position="24"/>
        <end position="235"/>
    </location>
</feature>
<evidence type="ECO:0000256" key="7">
    <source>
        <dbReference type="ARBA" id="ARBA00022840"/>
    </source>
</evidence>
<evidence type="ECO:0000256" key="9">
    <source>
        <dbReference type="PIRNR" id="PIRNR001174"/>
    </source>
</evidence>
<organism evidence="17 18">
    <name type="scientific">Geodia barretti</name>
    <name type="common">Barrett's horny sponge</name>
    <dbReference type="NCBI Taxonomy" id="519541"/>
    <lineage>
        <taxon>Eukaryota</taxon>
        <taxon>Metazoa</taxon>
        <taxon>Porifera</taxon>
        <taxon>Demospongiae</taxon>
        <taxon>Heteroscleromorpha</taxon>
        <taxon>Tetractinellida</taxon>
        <taxon>Astrophorina</taxon>
        <taxon>Geodiidae</taxon>
        <taxon>Geodia</taxon>
    </lineage>
</organism>
<evidence type="ECO:0000256" key="3">
    <source>
        <dbReference type="ARBA" id="ARBA00022670"/>
    </source>
</evidence>
<keyword evidence="3 9" id="KW-0645">Protease</keyword>
<name>A0AA35RHD1_GEOBA</name>
<dbReference type="SUPFAM" id="SSF54211">
    <property type="entry name" value="Ribosomal protein S5 domain 2-like"/>
    <property type="match status" value="1"/>
</dbReference>
<feature type="active site" evidence="10 12">
    <location>
        <position position="712"/>
    </location>
</feature>
<dbReference type="Proteomes" id="UP001174909">
    <property type="component" value="Unassembled WGS sequence"/>
</dbReference>
<dbReference type="FunFam" id="1.20.5.5270:FF:000002">
    <property type="entry name" value="Lon protease homolog"/>
    <property type="match status" value="1"/>
</dbReference>
<feature type="active site" evidence="10 12">
    <location>
        <position position="755"/>
    </location>
</feature>
<accession>A0AA35RHD1</accession>
<dbReference type="GO" id="GO:0004176">
    <property type="term" value="F:ATP-dependent peptidase activity"/>
    <property type="evidence" value="ECO:0007669"/>
    <property type="project" value="UniProtKB-UniRule"/>
</dbReference>
<dbReference type="Gene3D" id="1.20.58.1480">
    <property type="match status" value="1"/>
</dbReference>
<evidence type="ECO:0000256" key="6">
    <source>
        <dbReference type="ARBA" id="ARBA00022825"/>
    </source>
</evidence>
<dbReference type="Gene3D" id="3.30.230.10">
    <property type="match status" value="1"/>
</dbReference>
<dbReference type="Gene3D" id="2.30.130.40">
    <property type="entry name" value="LON domain-like"/>
    <property type="match status" value="1"/>
</dbReference>
<dbReference type="InterPro" id="IPR008269">
    <property type="entry name" value="Lon_proteolytic"/>
</dbReference>
<evidence type="ECO:0000256" key="1">
    <source>
        <dbReference type="ARBA" id="ARBA00004496"/>
    </source>
</evidence>
<dbReference type="SUPFAM" id="SSF88697">
    <property type="entry name" value="PUA domain-like"/>
    <property type="match status" value="1"/>
</dbReference>